<reference evidence="1 2" key="1">
    <citation type="submission" date="2023-02" db="EMBL/GenBank/DDBJ databases">
        <title>LHISI_Scaffold_Assembly.</title>
        <authorList>
            <person name="Stuart O.P."/>
            <person name="Cleave R."/>
            <person name="Magrath M.J.L."/>
            <person name="Mikheyev A.S."/>
        </authorList>
    </citation>
    <scope>NUCLEOTIDE SEQUENCE [LARGE SCALE GENOMIC DNA]</scope>
    <source>
        <strain evidence="1">Daus_M_001</strain>
        <tissue evidence="1">Leg muscle</tissue>
    </source>
</reference>
<proteinExistence type="predicted"/>
<comment type="caution">
    <text evidence="1">The sequence shown here is derived from an EMBL/GenBank/DDBJ whole genome shotgun (WGS) entry which is preliminary data.</text>
</comment>
<sequence>MPHIYPFLSPAMSQERVLHTQTLLTYLNQHLDVPRTQRQKVKRAAWLLSNKADLEKLQHILNDWFDVLNSWYPFNTDKSKLAYRLYKLEQDRILSEMGEFIFLVRVLGHRNEMPSRLGIRVINNSFKNLFHYLKGKYGITYIPNDKSNKDILKISFLYN</sequence>
<evidence type="ECO:0008006" key="3">
    <source>
        <dbReference type="Google" id="ProtNLM"/>
    </source>
</evidence>
<accession>A0ABQ9H8K9</accession>
<evidence type="ECO:0000313" key="2">
    <source>
        <dbReference type="Proteomes" id="UP001159363"/>
    </source>
</evidence>
<gene>
    <name evidence="1" type="ORF">PR048_017074</name>
</gene>
<dbReference type="EMBL" id="JARBHB010000006">
    <property type="protein sequence ID" value="KAJ8880604.1"/>
    <property type="molecule type" value="Genomic_DNA"/>
</dbReference>
<protein>
    <recommendedName>
        <fullName evidence="3">Homing endonuclease LAGLIDADG domain-containing protein</fullName>
    </recommendedName>
</protein>
<evidence type="ECO:0000313" key="1">
    <source>
        <dbReference type="EMBL" id="KAJ8880604.1"/>
    </source>
</evidence>
<name>A0ABQ9H8K9_9NEOP</name>
<organism evidence="1 2">
    <name type="scientific">Dryococelus australis</name>
    <dbReference type="NCBI Taxonomy" id="614101"/>
    <lineage>
        <taxon>Eukaryota</taxon>
        <taxon>Metazoa</taxon>
        <taxon>Ecdysozoa</taxon>
        <taxon>Arthropoda</taxon>
        <taxon>Hexapoda</taxon>
        <taxon>Insecta</taxon>
        <taxon>Pterygota</taxon>
        <taxon>Neoptera</taxon>
        <taxon>Polyneoptera</taxon>
        <taxon>Phasmatodea</taxon>
        <taxon>Verophasmatodea</taxon>
        <taxon>Anareolatae</taxon>
        <taxon>Phasmatidae</taxon>
        <taxon>Eurycanthinae</taxon>
        <taxon>Dryococelus</taxon>
    </lineage>
</organism>
<dbReference type="Proteomes" id="UP001159363">
    <property type="component" value="Chromosome 5"/>
</dbReference>
<keyword evidence="2" id="KW-1185">Reference proteome</keyword>